<organism evidence="1 2">
    <name type="scientific">Muribaculum caecicola</name>
    <dbReference type="NCBI Taxonomy" id="3038144"/>
    <lineage>
        <taxon>Bacteria</taxon>
        <taxon>Pseudomonadati</taxon>
        <taxon>Bacteroidota</taxon>
        <taxon>Bacteroidia</taxon>
        <taxon>Bacteroidales</taxon>
        <taxon>Muribaculaceae</taxon>
        <taxon>Muribaculum</taxon>
    </lineage>
</organism>
<evidence type="ECO:0000313" key="1">
    <source>
        <dbReference type="EMBL" id="THG53593.1"/>
    </source>
</evidence>
<comment type="caution">
    <text evidence="1">The sequence shown here is derived from an EMBL/GenBank/DDBJ whole genome shotgun (WGS) entry which is preliminary data.</text>
</comment>
<gene>
    <name evidence="1" type="ORF">E5990_04235</name>
</gene>
<proteinExistence type="predicted"/>
<sequence length="364" mass="40344">MDKKTDKPKSILVTRFSALGDVAMAVPVVYSVCRDNPGVRLVFVTKKATQGLFVNPPENLVVIGVDLKNDYSGTYGLWKLLKQMRSKYDIEAVADLHGVLRTFAIGLMARFSGLKFCSIRKGRKGKRSLTRARNKVMLPLLSSRARYREVFYRLGLSVEYSFNSIYGQGKASPDLFADITPTKEKSEKWVGIAPFARHNGKIYPHDLMKVVVDEIASLPGVKVFLFGAGPQEQEILGSWVSGHPLNVVSLAGRRYGFPVELALMSHLDTMLTMDSGNMHMASLVGVRVISVWGATHPYCGFKGFRQSDTDMIQLPMSCRPCSVFGNKPCARGDYHCLRGIPPQLVADKVKQVLGVMTDNSYGRN</sequence>
<dbReference type="EMBL" id="SSTG01000033">
    <property type="protein sequence ID" value="THG53593.1"/>
    <property type="molecule type" value="Genomic_DNA"/>
</dbReference>
<accession>A0AC61S6G8</accession>
<reference evidence="1" key="1">
    <citation type="submission" date="2019-04" db="EMBL/GenBank/DDBJ databases">
        <title>Microbes associate with the intestines of laboratory mice.</title>
        <authorList>
            <person name="Navarre W."/>
            <person name="Wong E."/>
            <person name="Huang K.C."/>
            <person name="Tropini C."/>
            <person name="Ng K."/>
            <person name="Yu B."/>
        </authorList>
    </citation>
    <scope>NUCLEOTIDE SEQUENCE</scope>
    <source>
        <strain evidence="1">NM86_A22</strain>
    </source>
</reference>
<keyword evidence="2" id="KW-1185">Reference proteome</keyword>
<protein>
    <submittedName>
        <fullName evidence="1">Glycosyltransferase family 9 protein</fullName>
    </submittedName>
</protein>
<dbReference type="Proteomes" id="UP000305401">
    <property type="component" value="Unassembled WGS sequence"/>
</dbReference>
<evidence type="ECO:0000313" key="2">
    <source>
        <dbReference type="Proteomes" id="UP000305401"/>
    </source>
</evidence>
<name>A0AC61S6G8_9BACT</name>